<evidence type="ECO:0000313" key="1">
    <source>
        <dbReference type="EMBL" id="KKM89864.1"/>
    </source>
</evidence>
<accession>A0A0F9L4W6</accession>
<name>A0A0F9L4W6_9ZZZZ</name>
<protein>
    <submittedName>
        <fullName evidence="1">Uncharacterized protein</fullName>
    </submittedName>
</protein>
<sequence>MKELSLRQKVFKYMEDNPNTSNTAIQLEFINDSPNSVKTYRTQWNKEKKNNKPGKFKEKMTEEEIKEFLKEGGYTKINADTIEAVLLEGANTGDTSMANLARCMIDFVIKIKGKTDEIDENIDMEALKAIGINITSSN</sequence>
<organism evidence="1">
    <name type="scientific">marine sediment metagenome</name>
    <dbReference type="NCBI Taxonomy" id="412755"/>
    <lineage>
        <taxon>unclassified sequences</taxon>
        <taxon>metagenomes</taxon>
        <taxon>ecological metagenomes</taxon>
    </lineage>
</organism>
<comment type="caution">
    <text evidence="1">The sequence shown here is derived from an EMBL/GenBank/DDBJ whole genome shotgun (WGS) entry which is preliminary data.</text>
</comment>
<dbReference type="EMBL" id="LAZR01006754">
    <property type="protein sequence ID" value="KKM89864.1"/>
    <property type="molecule type" value="Genomic_DNA"/>
</dbReference>
<dbReference type="AlphaFoldDB" id="A0A0F9L4W6"/>
<gene>
    <name evidence="1" type="ORF">LCGC14_1244440</name>
</gene>
<proteinExistence type="predicted"/>
<reference evidence="1" key="1">
    <citation type="journal article" date="2015" name="Nature">
        <title>Complex archaea that bridge the gap between prokaryotes and eukaryotes.</title>
        <authorList>
            <person name="Spang A."/>
            <person name="Saw J.H."/>
            <person name="Jorgensen S.L."/>
            <person name="Zaremba-Niedzwiedzka K."/>
            <person name="Martijn J."/>
            <person name="Lind A.E."/>
            <person name="van Eijk R."/>
            <person name="Schleper C."/>
            <person name="Guy L."/>
            <person name="Ettema T.J."/>
        </authorList>
    </citation>
    <scope>NUCLEOTIDE SEQUENCE</scope>
</reference>